<evidence type="ECO:0000256" key="1">
    <source>
        <dbReference type="SAM" id="MobiDB-lite"/>
    </source>
</evidence>
<dbReference type="PANTHER" id="PTHR37538">
    <property type="entry name" value="BTB DOMAIN-CONTAINING PROTEIN"/>
    <property type="match status" value="1"/>
</dbReference>
<reference evidence="2" key="1">
    <citation type="submission" date="2018-03" db="EMBL/GenBank/DDBJ databases">
        <authorList>
            <person name="Guldener U."/>
        </authorList>
    </citation>
    <scope>NUCLEOTIDE SEQUENCE</scope>
</reference>
<dbReference type="Proteomes" id="UP001187682">
    <property type="component" value="Unassembled WGS sequence"/>
</dbReference>
<organism evidence="2 3">
    <name type="scientific">Cephalotrichum gorgonifer</name>
    <dbReference type="NCBI Taxonomy" id="2041049"/>
    <lineage>
        <taxon>Eukaryota</taxon>
        <taxon>Fungi</taxon>
        <taxon>Dikarya</taxon>
        <taxon>Ascomycota</taxon>
        <taxon>Pezizomycotina</taxon>
        <taxon>Sordariomycetes</taxon>
        <taxon>Hypocreomycetidae</taxon>
        <taxon>Microascales</taxon>
        <taxon>Microascaceae</taxon>
        <taxon>Cephalotrichum</taxon>
    </lineage>
</organism>
<protein>
    <recommendedName>
        <fullName evidence="4">BTB domain-containing protein</fullName>
    </recommendedName>
</protein>
<dbReference type="Gene3D" id="3.30.710.10">
    <property type="entry name" value="Potassium Channel Kv1.1, Chain A"/>
    <property type="match status" value="1"/>
</dbReference>
<dbReference type="PANTHER" id="PTHR37538:SF1">
    <property type="entry name" value="BTB DOMAIN-CONTAINING PROTEIN"/>
    <property type="match status" value="1"/>
</dbReference>
<dbReference type="AlphaFoldDB" id="A0AAE8N3I1"/>
<feature type="region of interest" description="Disordered" evidence="1">
    <location>
        <begin position="1"/>
        <end position="31"/>
    </location>
</feature>
<keyword evidence="3" id="KW-1185">Reference proteome</keyword>
<dbReference type="EMBL" id="ONZQ02000009">
    <property type="protein sequence ID" value="SPO04165.1"/>
    <property type="molecule type" value="Genomic_DNA"/>
</dbReference>
<comment type="caution">
    <text evidence="2">The sequence shown here is derived from an EMBL/GenBank/DDBJ whole genome shotgun (WGS) entry which is preliminary data.</text>
</comment>
<proteinExistence type="predicted"/>
<accession>A0AAE8N3I1</accession>
<dbReference type="InterPro" id="IPR011333">
    <property type="entry name" value="SKP1/BTB/POZ_sf"/>
</dbReference>
<evidence type="ECO:0008006" key="4">
    <source>
        <dbReference type="Google" id="ProtNLM"/>
    </source>
</evidence>
<gene>
    <name evidence="2" type="ORF">DNG_06848</name>
</gene>
<sequence>MVKKGKKLLRSPTPEPEAVDLDSDSRPEHSPYASDTCALYFQNEGPLHLHHEILRKSAKLSSRMGWSFSRLHDLRLDDVSLDAGHVLVNFLVTGNYECLKPQGKSLAEKNASEFATALRVYTAAESFELSSLCDLAEKEMQRLGDELSLPSIIDIMEEAGPTSLHTIRAATESRVQSFLRGLTRAAADTVLSELGTPNTISKIILKSVVELQLNSIELPCEKELSEEDTLKEPAPVEEVLPEQYPEEPIPPAEVYEEVAPQEYPEEPTLAEAYEEVAPEQYPEAAPAEDYEVEPQAEPQTAGDAVRVTGLDQFAEGQSFVIPRLDADGAGDWCSAPGKLKKDKKKGKKGRKVAAATEPSGFSSIRATMAMILSYIVNIG</sequence>
<evidence type="ECO:0000313" key="3">
    <source>
        <dbReference type="Proteomes" id="UP001187682"/>
    </source>
</evidence>
<evidence type="ECO:0000313" key="2">
    <source>
        <dbReference type="EMBL" id="SPO04165.1"/>
    </source>
</evidence>
<name>A0AAE8N3I1_9PEZI</name>